<feature type="chain" id="PRO_5020232201" description="Cytochrome P450" evidence="15">
    <location>
        <begin position="17"/>
        <end position="475"/>
    </location>
</feature>
<evidence type="ECO:0000313" key="17">
    <source>
        <dbReference type="Proteomes" id="UP000292702"/>
    </source>
</evidence>
<evidence type="ECO:0000256" key="14">
    <source>
        <dbReference type="RuleBase" id="RU000461"/>
    </source>
</evidence>
<dbReference type="PANTHER" id="PTHR46300:SF7">
    <property type="entry name" value="P450, PUTATIVE (EUROFUNG)-RELATED"/>
    <property type="match status" value="1"/>
</dbReference>
<dbReference type="InterPro" id="IPR002401">
    <property type="entry name" value="Cyt_P450_E_grp-I"/>
</dbReference>
<dbReference type="OrthoDB" id="2789670at2759"/>
<dbReference type="InterPro" id="IPR017972">
    <property type="entry name" value="Cyt_P450_CS"/>
</dbReference>
<gene>
    <name evidence="16" type="ORF">EIP91_003832</name>
</gene>
<feature type="signal peptide" evidence="15">
    <location>
        <begin position="1"/>
        <end position="16"/>
    </location>
</feature>
<keyword evidence="12" id="KW-0472">Membrane</keyword>
<dbReference type="InterPro" id="IPR036396">
    <property type="entry name" value="Cyt_P450_sf"/>
</dbReference>
<evidence type="ECO:0000256" key="8">
    <source>
        <dbReference type="ARBA" id="ARBA00022989"/>
    </source>
</evidence>
<evidence type="ECO:0000256" key="10">
    <source>
        <dbReference type="ARBA" id="ARBA00023004"/>
    </source>
</evidence>
<evidence type="ECO:0000256" key="9">
    <source>
        <dbReference type="ARBA" id="ARBA00023002"/>
    </source>
</evidence>
<evidence type="ECO:0000256" key="3">
    <source>
        <dbReference type="ARBA" id="ARBA00005179"/>
    </source>
</evidence>
<dbReference type="GO" id="GO:0016705">
    <property type="term" value="F:oxidoreductase activity, acting on paired donors, with incorporation or reduction of molecular oxygen"/>
    <property type="evidence" value="ECO:0007669"/>
    <property type="project" value="InterPro"/>
</dbReference>
<dbReference type="PANTHER" id="PTHR46300">
    <property type="entry name" value="P450, PUTATIVE (EUROFUNG)-RELATED-RELATED"/>
    <property type="match status" value="1"/>
</dbReference>
<evidence type="ECO:0000256" key="12">
    <source>
        <dbReference type="ARBA" id="ARBA00023136"/>
    </source>
</evidence>
<evidence type="ECO:0008006" key="18">
    <source>
        <dbReference type="Google" id="ProtNLM"/>
    </source>
</evidence>
<dbReference type="InterPro" id="IPR001128">
    <property type="entry name" value="Cyt_P450"/>
</dbReference>
<evidence type="ECO:0000256" key="2">
    <source>
        <dbReference type="ARBA" id="ARBA00004167"/>
    </source>
</evidence>
<evidence type="ECO:0000256" key="11">
    <source>
        <dbReference type="ARBA" id="ARBA00023033"/>
    </source>
</evidence>
<keyword evidence="9 14" id="KW-0560">Oxidoreductase</keyword>
<evidence type="ECO:0000256" key="1">
    <source>
        <dbReference type="ARBA" id="ARBA00001971"/>
    </source>
</evidence>
<evidence type="ECO:0000256" key="4">
    <source>
        <dbReference type="ARBA" id="ARBA00010617"/>
    </source>
</evidence>
<keyword evidence="8" id="KW-1133">Transmembrane helix</keyword>
<keyword evidence="17" id="KW-1185">Reference proteome</keyword>
<comment type="pathway">
    <text evidence="3">Secondary metabolite biosynthesis.</text>
</comment>
<dbReference type="InterPro" id="IPR050364">
    <property type="entry name" value="Cytochrome_P450_fung"/>
</dbReference>
<organism evidence="16 17">
    <name type="scientific">Steccherinum ochraceum</name>
    <dbReference type="NCBI Taxonomy" id="92696"/>
    <lineage>
        <taxon>Eukaryota</taxon>
        <taxon>Fungi</taxon>
        <taxon>Dikarya</taxon>
        <taxon>Basidiomycota</taxon>
        <taxon>Agaricomycotina</taxon>
        <taxon>Agaricomycetes</taxon>
        <taxon>Polyporales</taxon>
        <taxon>Steccherinaceae</taxon>
        <taxon>Steccherinum</taxon>
    </lineage>
</organism>
<dbReference type="GO" id="GO:0005506">
    <property type="term" value="F:iron ion binding"/>
    <property type="evidence" value="ECO:0007669"/>
    <property type="project" value="InterPro"/>
</dbReference>
<keyword evidence="15" id="KW-0732">Signal</keyword>
<dbReference type="GO" id="GO:0004497">
    <property type="term" value="F:monooxygenase activity"/>
    <property type="evidence" value="ECO:0007669"/>
    <property type="project" value="UniProtKB-KW"/>
</dbReference>
<protein>
    <recommendedName>
        <fullName evidence="18">Cytochrome P450</fullName>
    </recommendedName>
</protein>
<dbReference type="AlphaFoldDB" id="A0A4R0R9U9"/>
<keyword evidence="5 13" id="KW-0349">Heme</keyword>
<dbReference type="SUPFAM" id="SSF48264">
    <property type="entry name" value="Cytochrome P450"/>
    <property type="match status" value="1"/>
</dbReference>
<dbReference type="PRINTS" id="PR00463">
    <property type="entry name" value="EP450I"/>
</dbReference>
<dbReference type="EMBL" id="RWJN01000224">
    <property type="protein sequence ID" value="TCD64630.1"/>
    <property type="molecule type" value="Genomic_DNA"/>
</dbReference>
<evidence type="ECO:0000256" key="13">
    <source>
        <dbReference type="PIRSR" id="PIRSR602401-1"/>
    </source>
</evidence>
<evidence type="ECO:0000313" key="16">
    <source>
        <dbReference type="EMBL" id="TCD64630.1"/>
    </source>
</evidence>
<comment type="cofactor">
    <cofactor evidence="1 13">
        <name>heme</name>
        <dbReference type="ChEBI" id="CHEBI:30413"/>
    </cofactor>
</comment>
<dbReference type="GO" id="GO:0016020">
    <property type="term" value="C:membrane"/>
    <property type="evidence" value="ECO:0007669"/>
    <property type="project" value="UniProtKB-SubCell"/>
</dbReference>
<dbReference type="PROSITE" id="PS00086">
    <property type="entry name" value="CYTOCHROME_P450"/>
    <property type="match status" value="1"/>
</dbReference>
<dbReference type="STRING" id="92696.A0A4R0R9U9"/>
<keyword evidence="11 14" id="KW-0503">Monooxygenase</keyword>
<comment type="similarity">
    <text evidence="4 14">Belongs to the cytochrome P450 family.</text>
</comment>
<keyword evidence="6" id="KW-0812">Transmembrane</keyword>
<keyword evidence="10 13" id="KW-0408">Iron</keyword>
<feature type="binding site" description="axial binding residue" evidence="13">
    <location>
        <position position="401"/>
    </location>
    <ligand>
        <name>heme</name>
        <dbReference type="ChEBI" id="CHEBI:30413"/>
    </ligand>
    <ligandPart>
        <name>Fe</name>
        <dbReference type="ChEBI" id="CHEBI:18248"/>
    </ligandPart>
</feature>
<evidence type="ECO:0000256" key="7">
    <source>
        <dbReference type="ARBA" id="ARBA00022723"/>
    </source>
</evidence>
<sequence>MLSLEFLAALACACIAYVGYQFSRQLRNPLPPGPNGLPLVGNALNVPGSFQWLKFREWSKQYGSFYSLNFFGKTMVVISSPQILSEFTEKRHLNYSERPKLPMAQALRDESGDGKGLLSRRMMRAMLDNPTNLADNIRHWSTSLALKIAYGYETKSGRDEFITLADTVLRQFAHTQKPGAFMVDLLPFLKHVPTWFPGAAFKTTANVYRNNFHEMMDIPFNMVQEQLKRGTAKQSFTTDLLSAEDYSADKDYALKTSAVTIYGGAADTTAGQYHGFLLLMMLYPDARKKAQQELDRVVGPDRLPDYSDRDRLPYLEACIAEAMRCHVVAPLGGMRVAAQDDVYDGFLIPRGALIQPNAWQMAHDPEVYENPMEYIPERWLVPNPPLHPRDGISFGSGRRICPGIVLAESSLFIGTAMFLSLFDIYAVDGSPTFFDQSENGVLDGEPLCHPKPFKSRIKVRSAKAEALVKSIDHEL</sequence>
<reference evidence="16 17" key="1">
    <citation type="submission" date="2018-11" db="EMBL/GenBank/DDBJ databases">
        <title>Genome assembly of Steccherinum ochraceum LE-BIN_3174, the white-rot fungus of the Steccherinaceae family (The Residual Polyporoid clade, Polyporales, Basidiomycota).</title>
        <authorList>
            <person name="Fedorova T.V."/>
            <person name="Glazunova O.A."/>
            <person name="Landesman E.O."/>
            <person name="Moiseenko K.V."/>
            <person name="Psurtseva N.V."/>
            <person name="Savinova O.S."/>
            <person name="Shakhova N.V."/>
            <person name="Tyazhelova T.V."/>
            <person name="Vasina D.V."/>
        </authorList>
    </citation>
    <scope>NUCLEOTIDE SEQUENCE [LARGE SCALE GENOMIC DNA]</scope>
    <source>
        <strain evidence="16 17">LE-BIN_3174</strain>
    </source>
</reference>
<keyword evidence="7 13" id="KW-0479">Metal-binding</keyword>
<name>A0A4R0R9U9_9APHY</name>
<dbReference type="GO" id="GO:0020037">
    <property type="term" value="F:heme binding"/>
    <property type="evidence" value="ECO:0007669"/>
    <property type="project" value="InterPro"/>
</dbReference>
<evidence type="ECO:0000256" key="5">
    <source>
        <dbReference type="ARBA" id="ARBA00022617"/>
    </source>
</evidence>
<dbReference type="Gene3D" id="1.10.630.10">
    <property type="entry name" value="Cytochrome P450"/>
    <property type="match status" value="1"/>
</dbReference>
<dbReference type="CDD" id="cd11065">
    <property type="entry name" value="CYP64-like"/>
    <property type="match status" value="1"/>
</dbReference>
<comment type="subcellular location">
    <subcellularLocation>
        <location evidence="2">Membrane</location>
        <topology evidence="2">Single-pass membrane protein</topology>
    </subcellularLocation>
</comment>
<proteinExistence type="inferred from homology"/>
<dbReference type="Proteomes" id="UP000292702">
    <property type="component" value="Unassembled WGS sequence"/>
</dbReference>
<accession>A0A4R0R9U9</accession>
<evidence type="ECO:0000256" key="15">
    <source>
        <dbReference type="SAM" id="SignalP"/>
    </source>
</evidence>
<dbReference type="Pfam" id="PF00067">
    <property type="entry name" value="p450"/>
    <property type="match status" value="2"/>
</dbReference>
<evidence type="ECO:0000256" key="6">
    <source>
        <dbReference type="ARBA" id="ARBA00022692"/>
    </source>
</evidence>
<comment type="caution">
    <text evidence="16">The sequence shown here is derived from an EMBL/GenBank/DDBJ whole genome shotgun (WGS) entry which is preliminary data.</text>
</comment>